<dbReference type="Proteomes" id="UP001176961">
    <property type="component" value="Unassembled WGS sequence"/>
</dbReference>
<evidence type="ECO:0000256" key="1">
    <source>
        <dbReference type="SAM" id="MobiDB-lite"/>
    </source>
</evidence>
<gene>
    <name evidence="2" type="ORF">CYNAS_LOCUS15851</name>
</gene>
<keyword evidence="3" id="KW-1185">Reference proteome</keyword>
<feature type="compositionally biased region" description="Basic and acidic residues" evidence="1">
    <location>
        <begin position="313"/>
        <end position="322"/>
    </location>
</feature>
<dbReference type="AlphaFoldDB" id="A0AA36H4I2"/>
<comment type="caution">
    <text evidence="2">The sequence shown here is derived from an EMBL/GenBank/DDBJ whole genome shotgun (WGS) entry which is preliminary data.</text>
</comment>
<name>A0AA36H4I2_CYLNA</name>
<feature type="region of interest" description="Disordered" evidence="1">
    <location>
        <begin position="301"/>
        <end position="322"/>
    </location>
</feature>
<proteinExistence type="predicted"/>
<sequence>MFLNKECYDLVRKIKPEVDLHLEDAAYSAFRKQRKLAKNHDGVKLHIYWSNPEASPTFVTDYPLIFVKDNEEGCRVQRLMSKKGKLRKRPGIYSSNTITAATKAMFWLSKVLNIQATTISVPSPNADLQAVLAEQSSWQKIVKEDFNMFTDNDLDRLDLNDETTELFRSFELLDHKIVQCSRKISIHHWKLAITDNQLVRLAAEEISISAPDITSGAINKLILEWLEGKRKIRSIQLHELQTLDSEIILQHVDPKAIMLWKDYVKLCINNRQSGTGWSAVTEGFCRQRNLICAKRHPTTGPGILKTRPLQLSEEPKASSRYE</sequence>
<evidence type="ECO:0000313" key="2">
    <source>
        <dbReference type="EMBL" id="CAJ0603868.1"/>
    </source>
</evidence>
<protein>
    <submittedName>
        <fullName evidence="2">Uncharacterized protein</fullName>
    </submittedName>
</protein>
<accession>A0AA36H4I2</accession>
<evidence type="ECO:0000313" key="3">
    <source>
        <dbReference type="Proteomes" id="UP001176961"/>
    </source>
</evidence>
<dbReference type="EMBL" id="CATQJL010000305">
    <property type="protein sequence ID" value="CAJ0603868.1"/>
    <property type="molecule type" value="Genomic_DNA"/>
</dbReference>
<reference evidence="2" key="1">
    <citation type="submission" date="2023-07" db="EMBL/GenBank/DDBJ databases">
        <authorList>
            <consortium name="CYATHOMIX"/>
        </authorList>
    </citation>
    <scope>NUCLEOTIDE SEQUENCE</scope>
    <source>
        <strain evidence="2">N/A</strain>
    </source>
</reference>
<organism evidence="2 3">
    <name type="scientific">Cylicocyclus nassatus</name>
    <name type="common">Nematode worm</name>
    <dbReference type="NCBI Taxonomy" id="53992"/>
    <lineage>
        <taxon>Eukaryota</taxon>
        <taxon>Metazoa</taxon>
        <taxon>Ecdysozoa</taxon>
        <taxon>Nematoda</taxon>
        <taxon>Chromadorea</taxon>
        <taxon>Rhabditida</taxon>
        <taxon>Rhabditina</taxon>
        <taxon>Rhabditomorpha</taxon>
        <taxon>Strongyloidea</taxon>
        <taxon>Strongylidae</taxon>
        <taxon>Cylicocyclus</taxon>
    </lineage>
</organism>